<dbReference type="EMBL" id="CP022113">
    <property type="protein sequence ID" value="ASG25303.1"/>
    <property type="molecule type" value="Genomic_DNA"/>
</dbReference>
<feature type="domain" description="Acyclic terpene utilisation N-terminal" evidence="1">
    <location>
        <begin position="254"/>
        <end position="426"/>
    </location>
</feature>
<dbReference type="GO" id="GO:0016829">
    <property type="term" value="F:lyase activity"/>
    <property type="evidence" value="ECO:0007669"/>
    <property type="project" value="UniProtKB-KW"/>
</dbReference>
<reference evidence="2 3" key="1">
    <citation type="submission" date="2017-06" db="EMBL/GenBank/DDBJ databases">
        <title>Complete genome sequence of Nitrospirillum amazonense strain CBAmC, an endophytic nitrogen-fixing and plant growth-promoting bacterium, isolated from sugarcane.</title>
        <authorList>
            <person name="Schwab S."/>
            <person name="dos Santos Teixeira K.R."/>
            <person name="Simoes Araujo J.L."/>
            <person name="Soares Vidal M."/>
            <person name="Borges de Freitas H.R."/>
            <person name="Rivello Crivelaro A.L."/>
            <person name="Bueno de Camargo Nunes A."/>
            <person name="dos Santos C.M."/>
            <person name="Palmeira da Silva Rosa D."/>
            <person name="da Silva Padilha D."/>
            <person name="da Silva E."/>
            <person name="Araujo Terra L."/>
            <person name="Soares Mendes V."/>
            <person name="Farinelli L."/>
            <person name="Magalhaes Cruz L."/>
            <person name="Baldani J.I."/>
        </authorList>
    </citation>
    <scope>NUCLEOTIDE SEQUENCE [LARGE SCALE GENOMIC DNA]</scope>
    <source>
        <strain evidence="2 3">CBAmC</strain>
    </source>
</reference>
<evidence type="ECO:0000259" key="1">
    <source>
        <dbReference type="Pfam" id="PF07287"/>
    </source>
</evidence>
<evidence type="ECO:0000313" key="3">
    <source>
        <dbReference type="Proteomes" id="UP000197153"/>
    </source>
</evidence>
<protein>
    <submittedName>
        <fullName evidence="2">3-methylaspartate ammonia-lyase</fullName>
    </submittedName>
</protein>
<proteinExistence type="predicted"/>
<dbReference type="Proteomes" id="UP000197153">
    <property type="component" value="Chromosome 4"/>
</dbReference>
<sequence length="484" mass="52699">MHVAKNRRTGHQEMSELERTVTKVIVPSGMLGAGVKREHIAYGLAQGAHAIAIDAGSTDSGPSYLARGVSKMNRESIKQDLLVLLQMANEAGIPVLVGTCGTCGADASVDWTRDIAIEVARELGIGLRIACLYSEQPAAVLKRKLAQGKIRPLAPLGQATDELFDACDHIVALMGPEPYMDAVQRGANLVLGGRTTDTAVLSAVPLMRGAGVAQTWHAAKIAECGGQCTTNLRRGGVLMHVGADHFDMEPLDLGNRCTPESVSAHLLYENSDPFLLVEPGGILDAKEAVYTQVEPRITRVVGSIWRPMPYTMKLEGARGGDYQTIMLIGIEDPEVLANLDEFHDRMHKTLVDRIAATFGDEAGNFEVSLRLYGWNGTSGQPVPADTPPPRDVGVLFVVTARTQDLADRMARSCNPYFFHMPIRFDMELPSYAFPFTPAEIPRGRVYEFMLNHVVETEDGFELVRTDWVDVSSTGTVEHLETPHA</sequence>
<keyword evidence="3" id="KW-1185">Reference proteome</keyword>
<keyword evidence="2" id="KW-0456">Lyase</keyword>
<dbReference type="KEGG" id="nao:Y958_30665"/>
<organism evidence="2 3">
    <name type="scientific">Nitrospirillum viridazoti CBAmc</name>
    <dbReference type="NCBI Taxonomy" id="1441467"/>
    <lineage>
        <taxon>Bacteria</taxon>
        <taxon>Pseudomonadati</taxon>
        <taxon>Pseudomonadota</taxon>
        <taxon>Alphaproteobacteria</taxon>
        <taxon>Rhodospirillales</taxon>
        <taxon>Azospirillaceae</taxon>
        <taxon>Nitrospirillum</taxon>
        <taxon>Nitrospirillum viridazoti</taxon>
    </lineage>
</organism>
<evidence type="ECO:0000313" key="2">
    <source>
        <dbReference type="EMBL" id="ASG25303.1"/>
    </source>
</evidence>
<gene>
    <name evidence="2" type="ORF">Y958_30665</name>
</gene>
<accession>A0A248K2V4</accession>
<dbReference type="AlphaFoldDB" id="A0A248K2V4"/>
<feature type="domain" description="Acyclic terpene utilisation N-terminal" evidence="1">
    <location>
        <begin position="82"/>
        <end position="229"/>
    </location>
</feature>
<dbReference type="InterPro" id="IPR010839">
    <property type="entry name" value="AtuA_N"/>
</dbReference>
<dbReference type="Pfam" id="PF07287">
    <property type="entry name" value="AtuA"/>
    <property type="match status" value="2"/>
</dbReference>
<name>A0A248K2V4_9PROT</name>